<evidence type="ECO:0000313" key="2">
    <source>
        <dbReference type="Proteomes" id="UP000016033"/>
    </source>
</evidence>
<dbReference type="EMBL" id="ATAO01000157">
    <property type="protein sequence ID" value="EQM80366.1"/>
    <property type="molecule type" value="Genomic_DNA"/>
</dbReference>
<gene>
    <name evidence="1" type="ORF">L687_15620</name>
</gene>
<accession>T5KPL5</accession>
<dbReference type="PATRIC" id="fig|1333857.3.peg.1434"/>
<protein>
    <submittedName>
        <fullName evidence="1">Uncharacterized protein</fullName>
    </submittedName>
</protein>
<name>T5KPL5_MICMQ</name>
<dbReference type="RefSeq" id="WP_021199395.1">
    <property type="nucleotide sequence ID" value="NZ_ATAO01000157.1"/>
</dbReference>
<organism evidence="1 2">
    <name type="scientific">Microbacterium maritypicum MF109</name>
    <dbReference type="NCBI Taxonomy" id="1333857"/>
    <lineage>
        <taxon>Bacteria</taxon>
        <taxon>Bacillati</taxon>
        <taxon>Actinomycetota</taxon>
        <taxon>Actinomycetes</taxon>
        <taxon>Micrococcales</taxon>
        <taxon>Microbacteriaceae</taxon>
        <taxon>Microbacterium</taxon>
    </lineage>
</organism>
<comment type="caution">
    <text evidence="1">The sequence shown here is derived from an EMBL/GenBank/DDBJ whole genome shotgun (WGS) entry which is preliminary data.</text>
</comment>
<evidence type="ECO:0000313" key="1">
    <source>
        <dbReference type="EMBL" id="EQM80366.1"/>
    </source>
</evidence>
<proteinExistence type="predicted"/>
<reference evidence="1 2" key="1">
    <citation type="journal article" date="2013" name="Genome Announc.">
        <title>Whole-genome sequences of five oyster-associated bacteria show potential for crude oil hydrocarbon degradation.</title>
        <authorList>
            <person name="Chauhan A."/>
            <person name="Green S."/>
            <person name="Pathak A."/>
            <person name="Thomas J."/>
            <person name="Venkatramanan R."/>
        </authorList>
    </citation>
    <scope>NUCLEOTIDE SEQUENCE [LARGE SCALE GENOMIC DNA]</scope>
    <source>
        <strain evidence="1 2">MF109</strain>
    </source>
</reference>
<dbReference type="AlphaFoldDB" id="T5KPL5"/>
<sequence>MVADVLFERIAELMLLGDRRWIATGKWLPRRLRALSEERTERLSAPLLAGDFAAFADRVEEELDRAGGRLQAGFVR</sequence>
<dbReference type="Proteomes" id="UP000016033">
    <property type="component" value="Unassembled WGS sequence"/>
</dbReference>